<evidence type="ECO:0000313" key="2">
    <source>
        <dbReference type="Proteomes" id="UP001177670"/>
    </source>
</evidence>
<evidence type="ECO:0000313" key="1">
    <source>
        <dbReference type="EMBL" id="KAK1117177.1"/>
    </source>
</evidence>
<dbReference type="EMBL" id="JAHYIQ010000054">
    <property type="protein sequence ID" value="KAK1117177.1"/>
    <property type="molecule type" value="Genomic_DNA"/>
</dbReference>
<protein>
    <submittedName>
        <fullName evidence="1">Uncharacterized protein</fullName>
    </submittedName>
</protein>
<gene>
    <name evidence="1" type="ORF">K0M31_016874</name>
</gene>
<comment type="caution">
    <text evidence="1">The sequence shown here is derived from an EMBL/GenBank/DDBJ whole genome shotgun (WGS) entry which is preliminary data.</text>
</comment>
<sequence>MTPGIEEPDVAGIPAFANMLPGSNIDWMYHTQPQQYGCLARENKECVSPRGKVRIHIFWYTNFLELHTRS</sequence>
<organism evidence="1 2">
    <name type="scientific">Melipona bicolor</name>
    <dbReference type="NCBI Taxonomy" id="60889"/>
    <lineage>
        <taxon>Eukaryota</taxon>
        <taxon>Metazoa</taxon>
        <taxon>Ecdysozoa</taxon>
        <taxon>Arthropoda</taxon>
        <taxon>Hexapoda</taxon>
        <taxon>Insecta</taxon>
        <taxon>Pterygota</taxon>
        <taxon>Neoptera</taxon>
        <taxon>Endopterygota</taxon>
        <taxon>Hymenoptera</taxon>
        <taxon>Apocrita</taxon>
        <taxon>Aculeata</taxon>
        <taxon>Apoidea</taxon>
        <taxon>Anthophila</taxon>
        <taxon>Apidae</taxon>
        <taxon>Melipona</taxon>
    </lineage>
</organism>
<name>A0AA40FDW3_9HYME</name>
<dbReference type="Proteomes" id="UP001177670">
    <property type="component" value="Unassembled WGS sequence"/>
</dbReference>
<dbReference type="AlphaFoldDB" id="A0AA40FDW3"/>
<keyword evidence="2" id="KW-1185">Reference proteome</keyword>
<accession>A0AA40FDW3</accession>
<proteinExistence type="predicted"/>
<reference evidence="1" key="1">
    <citation type="submission" date="2021-10" db="EMBL/GenBank/DDBJ databases">
        <title>Melipona bicolor Genome sequencing and assembly.</title>
        <authorList>
            <person name="Araujo N.S."/>
            <person name="Arias M.C."/>
        </authorList>
    </citation>
    <scope>NUCLEOTIDE SEQUENCE</scope>
    <source>
        <strain evidence="1">USP_2M_L1-L4_2017</strain>
        <tissue evidence="1">Whole body</tissue>
    </source>
</reference>